<dbReference type="Proteomes" id="UP000248326">
    <property type="component" value="Unassembled WGS sequence"/>
</dbReference>
<evidence type="ECO:0000256" key="7">
    <source>
        <dbReference type="ARBA" id="ARBA00022803"/>
    </source>
</evidence>
<dbReference type="InterPro" id="IPR011990">
    <property type="entry name" value="TPR-like_helical_dom_sf"/>
</dbReference>
<dbReference type="Pfam" id="PF13844">
    <property type="entry name" value="Glyco_transf_41"/>
    <property type="match status" value="1"/>
</dbReference>
<feature type="domain" description="O-GlcNAc transferase C-terminal" evidence="10">
    <location>
        <begin position="495"/>
        <end position="668"/>
    </location>
</feature>
<accession>A0A318S4W5</accession>
<comment type="caution">
    <text evidence="11">The sequence shown here is derived from an EMBL/GenBank/DDBJ whole genome shotgun (WGS) entry which is preliminary data.</text>
</comment>
<dbReference type="AlphaFoldDB" id="A0A318S4W5"/>
<feature type="repeat" description="TPR" evidence="8">
    <location>
        <begin position="62"/>
        <end position="95"/>
    </location>
</feature>
<dbReference type="PANTHER" id="PTHR44998:SF1">
    <property type="entry name" value="UDP-N-ACETYLGLUCOSAMINE--PEPTIDE N-ACETYLGLUCOSAMINYLTRANSFERASE 110 KDA SUBUNIT"/>
    <property type="match status" value="1"/>
</dbReference>
<evidence type="ECO:0000256" key="9">
    <source>
        <dbReference type="SAM" id="Coils"/>
    </source>
</evidence>
<keyword evidence="6" id="KW-0677">Repeat</keyword>
<dbReference type="SUPFAM" id="SSF53756">
    <property type="entry name" value="UDP-Glycosyltransferase/glycogen phosphorylase"/>
    <property type="match status" value="1"/>
</dbReference>
<comment type="similarity">
    <text evidence="2">Belongs to the glycosyltransferase 41 family. O-GlcNAc transferase subfamily.</text>
</comment>
<organism evidence="11 12">
    <name type="scientific">Deinococcus yavapaiensis KR-236</name>
    <dbReference type="NCBI Taxonomy" id="694435"/>
    <lineage>
        <taxon>Bacteria</taxon>
        <taxon>Thermotogati</taxon>
        <taxon>Deinococcota</taxon>
        <taxon>Deinococci</taxon>
        <taxon>Deinococcales</taxon>
        <taxon>Deinococcaceae</taxon>
        <taxon>Deinococcus</taxon>
    </lineage>
</organism>
<evidence type="ECO:0000256" key="4">
    <source>
        <dbReference type="ARBA" id="ARBA00022676"/>
    </source>
</evidence>
<evidence type="ECO:0000256" key="5">
    <source>
        <dbReference type="ARBA" id="ARBA00022679"/>
    </source>
</evidence>
<reference evidence="11 12" key="1">
    <citation type="submission" date="2018-06" db="EMBL/GenBank/DDBJ databases">
        <title>Genomic Encyclopedia of Type Strains, Phase IV (KMG-IV): sequencing the most valuable type-strain genomes for metagenomic binning, comparative biology and taxonomic classification.</title>
        <authorList>
            <person name="Goeker M."/>
        </authorList>
    </citation>
    <scope>NUCLEOTIDE SEQUENCE [LARGE SCALE GENOMIC DNA]</scope>
    <source>
        <strain evidence="11 12">DSM 18048</strain>
    </source>
</reference>
<evidence type="ECO:0000256" key="8">
    <source>
        <dbReference type="PROSITE-ProRule" id="PRU00339"/>
    </source>
</evidence>
<dbReference type="Gene3D" id="3.40.50.11380">
    <property type="match status" value="1"/>
</dbReference>
<evidence type="ECO:0000256" key="6">
    <source>
        <dbReference type="ARBA" id="ARBA00022737"/>
    </source>
</evidence>
<dbReference type="EMBL" id="QJSX01000008">
    <property type="protein sequence ID" value="PYE53653.1"/>
    <property type="molecule type" value="Genomic_DNA"/>
</dbReference>
<evidence type="ECO:0000313" key="11">
    <source>
        <dbReference type="EMBL" id="PYE53653.1"/>
    </source>
</evidence>
<dbReference type="SUPFAM" id="SSF48452">
    <property type="entry name" value="TPR-like"/>
    <property type="match status" value="1"/>
</dbReference>
<comment type="pathway">
    <text evidence="1">Protein modification; protein glycosylation.</text>
</comment>
<dbReference type="Gene3D" id="3.40.50.2000">
    <property type="entry name" value="Glycogen Phosphorylase B"/>
    <property type="match status" value="1"/>
</dbReference>
<keyword evidence="4" id="KW-0328">Glycosyltransferase</keyword>
<dbReference type="PANTHER" id="PTHR44998">
    <property type="match status" value="1"/>
</dbReference>
<keyword evidence="12" id="KW-1185">Reference proteome</keyword>
<evidence type="ECO:0000256" key="3">
    <source>
        <dbReference type="ARBA" id="ARBA00011970"/>
    </source>
</evidence>
<keyword evidence="9" id="KW-0175">Coiled coil</keyword>
<name>A0A318S4W5_9DEIO</name>
<dbReference type="SMART" id="SM00028">
    <property type="entry name" value="TPR"/>
    <property type="match status" value="4"/>
</dbReference>
<proteinExistence type="inferred from homology"/>
<dbReference type="InterPro" id="IPR019734">
    <property type="entry name" value="TPR_rpt"/>
</dbReference>
<dbReference type="GO" id="GO:0097363">
    <property type="term" value="F:protein O-acetylglucosaminyltransferase activity"/>
    <property type="evidence" value="ECO:0007669"/>
    <property type="project" value="UniProtKB-EC"/>
</dbReference>
<evidence type="ECO:0000256" key="2">
    <source>
        <dbReference type="ARBA" id="ARBA00005386"/>
    </source>
</evidence>
<dbReference type="Gene3D" id="1.25.40.10">
    <property type="entry name" value="Tetratricopeptide repeat domain"/>
    <property type="match status" value="2"/>
</dbReference>
<protein>
    <recommendedName>
        <fullName evidence="3">protein O-GlcNAc transferase</fullName>
        <ecNumber evidence="3">2.4.1.255</ecNumber>
    </recommendedName>
</protein>
<gene>
    <name evidence="11" type="ORF">DES52_108184</name>
</gene>
<dbReference type="InterPro" id="IPR029489">
    <property type="entry name" value="OGT/SEC/SPY_C"/>
</dbReference>
<dbReference type="PROSITE" id="PS50005">
    <property type="entry name" value="TPR"/>
    <property type="match status" value="1"/>
</dbReference>
<dbReference type="EC" id="2.4.1.255" evidence="3"/>
<feature type="coiled-coil region" evidence="9">
    <location>
        <begin position="253"/>
        <end position="280"/>
    </location>
</feature>
<evidence type="ECO:0000256" key="1">
    <source>
        <dbReference type="ARBA" id="ARBA00004922"/>
    </source>
</evidence>
<evidence type="ECO:0000313" key="12">
    <source>
        <dbReference type="Proteomes" id="UP000248326"/>
    </source>
</evidence>
<sequence length="698" mass="77363">MLDLHRRKQHDALLERGQALLVERPDEVQARLLVAQVFAERGQWGSVEEVTREGLRLDAKQPDLLRYLGAAVMNQGRVAQAAGILQEALQVQPSPQTAVNFAIALLQLGHEADGLRVFQYAASLAKNDAERARILSFAATQLFARDLLGGAATLSEALRRLQPADPVGWTVYAVALFKLGRFSEAVEVCLEGLSHHPTHPDLHVTLADALLEAGRHDEAKGAAEEAERHLPPERRASWRLHRALSLPVVADAASEIDEARAFLRATLDELRERVREGEKLLPLVAVGGPPFMLAYHGQDNLALRRDLAALLREASPELTYTAPHVTAPRAPGKIRVGFLSFMWGNSSPTKQWLGLIQNLDRERFHVTVLALGPLRQPDSPVARALLEAADEFVMLPRQLEQAREIVAQRALDVLQYAEPNADALEYLLAFARLARVQGTSISYPETTGIDTMDDFVSTPEMDPDGFEAQYSERLVRLPGTATLTHYVEQTPPSRKTRADLGLPEGRLYACPQALFKFHPDIDALFETLLRRDPEGHLVLIQGENASQSEKLLERLGHNLGDACARVVMLPRLSGDDYNRVLQLVDVVLDPPYYTGYTTSIAALTMGTPVVTREGRFNRERHTGAMLRAVEADACVVPDLDAYVERAVELAHPTVRRAFTRATISKNAHRLTLEKATVRAFEAYFEEVVRSIDAQGRRA</sequence>
<keyword evidence="5 11" id="KW-0808">Transferase</keyword>
<evidence type="ECO:0000259" key="10">
    <source>
        <dbReference type="Pfam" id="PF13844"/>
    </source>
</evidence>
<keyword evidence="7 8" id="KW-0802">TPR repeat</keyword>